<dbReference type="AlphaFoldDB" id="A0AAE0ZJ23"/>
<evidence type="ECO:0000313" key="1">
    <source>
        <dbReference type="EMBL" id="KAK3770125.1"/>
    </source>
</evidence>
<protein>
    <submittedName>
        <fullName evidence="1">Uncharacterized protein</fullName>
    </submittedName>
</protein>
<proteinExistence type="predicted"/>
<evidence type="ECO:0000313" key="2">
    <source>
        <dbReference type="Proteomes" id="UP001283361"/>
    </source>
</evidence>
<comment type="caution">
    <text evidence="1">The sequence shown here is derived from an EMBL/GenBank/DDBJ whole genome shotgun (WGS) entry which is preliminary data.</text>
</comment>
<keyword evidence="2" id="KW-1185">Reference proteome</keyword>
<gene>
    <name evidence="1" type="ORF">RRG08_007036</name>
</gene>
<organism evidence="1 2">
    <name type="scientific">Elysia crispata</name>
    <name type="common">lettuce slug</name>
    <dbReference type="NCBI Taxonomy" id="231223"/>
    <lineage>
        <taxon>Eukaryota</taxon>
        <taxon>Metazoa</taxon>
        <taxon>Spiralia</taxon>
        <taxon>Lophotrochozoa</taxon>
        <taxon>Mollusca</taxon>
        <taxon>Gastropoda</taxon>
        <taxon>Heterobranchia</taxon>
        <taxon>Euthyneura</taxon>
        <taxon>Panpulmonata</taxon>
        <taxon>Sacoglossa</taxon>
        <taxon>Placobranchoidea</taxon>
        <taxon>Plakobranchidae</taxon>
        <taxon>Elysia</taxon>
    </lineage>
</organism>
<dbReference type="EMBL" id="JAWDGP010003866">
    <property type="protein sequence ID" value="KAK3770125.1"/>
    <property type="molecule type" value="Genomic_DNA"/>
</dbReference>
<dbReference type="Proteomes" id="UP001283361">
    <property type="component" value="Unassembled WGS sequence"/>
</dbReference>
<name>A0AAE0ZJ23_9GAST</name>
<sequence>MAVLCAKAGLSSEKKIKATMHKLCLLSLLLTAVAMTSGQKIRLFRPGSRARTVPFSRVNQFQYPMVPMDNLDYNYINPRPVFNYPMRSRMPMGARFGRRIPDGEYRTAHGIATVDGSDVSLDSHW</sequence>
<reference evidence="1" key="1">
    <citation type="journal article" date="2023" name="G3 (Bethesda)">
        <title>A reference genome for the long-term kleptoplast-retaining sea slug Elysia crispata morphotype clarki.</title>
        <authorList>
            <person name="Eastman K.E."/>
            <person name="Pendleton A.L."/>
            <person name="Shaikh M.A."/>
            <person name="Suttiyut T."/>
            <person name="Ogas R."/>
            <person name="Tomko P."/>
            <person name="Gavelis G."/>
            <person name="Widhalm J.R."/>
            <person name="Wisecaver J.H."/>
        </authorList>
    </citation>
    <scope>NUCLEOTIDE SEQUENCE</scope>
    <source>
        <strain evidence="1">ECLA1</strain>
    </source>
</reference>
<accession>A0AAE0ZJ23</accession>